<evidence type="ECO:0000313" key="9">
    <source>
        <dbReference type="Proteomes" id="UP001212411"/>
    </source>
</evidence>
<dbReference type="GO" id="GO:0004713">
    <property type="term" value="F:protein tyrosine kinase activity"/>
    <property type="evidence" value="ECO:0007669"/>
    <property type="project" value="TreeGrafter"/>
</dbReference>
<reference evidence="8 9" key="1">
    <citation type="journal article" date="2023" name="G3 (Bethesda)">
        <title>A high-quality reference genome for the fission yeast Schizosaccharomyces osmophilus.</title>
        <authorList>
            <person name="Jia G.S."/>
            <person name="Zhang W.C."/>
            <person name="Liang Y."/>
            <person name="Liu X.H."/>
            <person name="Rhind N."/>
            <person name="Pidoux A."/>
            <person name="Brysch-Herzberg M."/>
            <person name="Du L.L."/>
        </authorList>
    </citation>
    <scope>NUCLEOTIDE SEQUENCE [LARGE SCALE GENOMIC DNA]</scope>
    <source>
        <strain evidence="8 9">CBS 15793</strain>
    </source>
</reference>
<name>A0AAF0AW42_9SCHI</name>
<dbReference type="InterPro" id="IPR000719">
    <property type="entry name" value="Prot_kinase_dom"/>
</dbReference>
<evidence type="ECO:0000256" key="6">
    <source>
        <dbReference type="SAM" id="MobiDB-lite"/>
    </source>
</evidence>
<feature type="compositionally biased region" description="Polar residues" evidence="6">
    <location>
        <begin position="234"/>
        <end position="245"/>
    </location>
</feature>
<dbReference type="PANTHER" id="PTHR11042">
    <property type="entry name" value="EUKARYOTIC TRANSLATION INITIATION FACTOR 2-ALPHA KINASE EIF2-ALPHA KINASE -RELATED"/>
    <property type="match status" value="1"/>
</dbReference>
<dbReference type="Proteomes" id="UP001212411">
    <property type="component" value="Chromosome 1"/>
</dbReference>
<dbReference type="AlphaFoldDB" id="A0AAF0AW42"/>
<dbReference type="InterPro" id="IPR008271">
    <property type="entry name" value="Ser/Thr_kinase_AS"/>
</dbReference>
<dbReference type="RefSeq" id="XP_056036938.1">
    <property type="nucleotide sequence ID" value="XM_056180959.1"/>
</dbReference>
<feature type="region of interest" description="Disordered" evidence="6">
    <location>
        <begin position="148"/>
        <end position="178"/>
    </location>
</feature>
<dbReference type="GO" id="GO:0005737">
    <property type="term" value="C:cytoplasm"/>
    <property type="evidence" value="ECO:0007669"/>
    <property type="project" value="TreeGrafter"/>
</dbReference>
<evidence type="ECO:0000256" key="3">
    <source>
        <dbReference type="ARBA" id="ARBA00022777"/>
    </source>
</evidence>
<protein>
    <submittedName>
        <fullName evidence="8">M phase inhibitor protein kinase Mik1</fullName>
    </submittedName>
</protein>
<feature type="domain" description="Protein kinase" evidence="7">
    <location>
        <begin position="292"/>
        <end position="561"/>
    </location>
</feature>
<feature type="compositionally biased region" description="Acidic residues" evidence="6">
    <location>
        <begin position="248"/>
        <end position="257"/>
    </location>
</feature>
<evidence type="ECO:0000256" key="5">
    <source>
        <dbReference type="ARBA" id="ARBA00037982"/>
    </source>
</evidence>
<dbReference type="PROSITE" id="PS00108">
    <property type="entry name" value="PROTEIN_KINASE_ST"/>
    <property type="match status" value="1"/>
</dbReference>
<evidence type="ECO:0000256" key="4">
    <source>
        <dbReference type="ARBA" id="ARBA00022840"/>
    </source>
</evidence>
<keyword evidence="2" id="KW-0547">Nucleotide-binding</keyword>
<feature type="region of interest" description="Disordered" evidence="6">
    <location>
        <begin position="234"/>
        <end position="264"/>
    </location>
</feature>
<dbReference type="Gene3D" id="1.10.510.10">
    <property type="entry name" value="Transferase(Phosphotransferase) domain 1"/>
    <property type="match status" value="1"/>
</dbReference>
<dbReference type="Pfam" id="PF00069">
    <property type="entry name" value="Pkinase"/>
    <property type="match status" value="1"/>
</dbReference>
<dbReference type="Gene3D" id="3.30.200.20">
    <property type="entry name" value="Phosphorylase Kinase, domain 1"/>
    <property type="match status" value="1"/>
</dbReference>
<feature type="compositionally biased region" description="Low complexity" evidence="6">
    <location>
        <begin position="1"/>
        <end position="18"/>
    </location>
</feature>
<dbReference type="GeneID" id="80875648"/>
<dbReference type="KEGG" id="som:SOMG_02167"/>
<evidence type="ECO:0000256" key="2">
    <source>
        <dbReference type="ARBA" id="ARBA00022741"/>
    </source>
</evidence>
<keyword evidence="9" id="KW-1185">Reference proteome</keyword>
<dbReference type="PANTHER" id="PTHR11042:SF190">
    <property type="entry name" value="MITOSIS INHIBITOR PROTEIN KINASE MIK1"/>
    <property type="match status" value="1"/>
</dbReference>
<dbReference type="SUPFAM" id="SSF56112">
    <property type="entry name" value="Protein kinase-like (PK-like)"/>
    <property type="match status" value="1"/>
</dbReference>
<comment type="similarity">
    <text evidence="5">Belongs to the protein kinase superfamily. Ser/Thr protein kinase family. GCN2 subfamily.</text>
</comment>
<organism evidence="8 9">
    <name type="scientific">Schizosaccharomyces osmophilus</name>
    <dbReference type="NCBI Taxonomy" id="2545709"/>
    <lineage>
        <taxon>Eukaryota</taxon>
        <taxon>Fungi</taxon>
        <taxon>Dikarya</taxon>
        <taxon>Ascomycota</taxon>
        <taxon>Taphrinomycotina</taxon>
        <taxon>Schizosaccharomycetes</taxon>
        <taxon>Schizosaccharomycetales</taxon>
        <taxon>Schizosaccharomycetaceae</taxon>
        <taxon>Schizosaccharomyces</taxon>
    </lineage>
</organism>
<dbReference type="EMBL" id="CP115611">
    <property type="protein sequence ID" value="WBW72695.1"/>
    <property type="molecule type" value="Genomic_DNA"/>
</dbReference>
<keyword evidence="4" id="KW-0067">ATP-binding</keyword>
<dbReference type="PROSITE" id="PS50011">
    <property type="entry name" value="PROTEIN_KINASE_DOM"/>
    <property type="match status" value="1"/>
</dbReference>
<keyword evidence="1" id="KW-0808">Transferase</keyword>
<dbReference type="GO" id="GO:0005634">
    <property type="term" value="C:nucleus"/>
    <property type="evidence" value="ECO:0007669"/>
    <property type="project" value="TreeGrafter"/>
</dbReference>
<feature type="region of interest" description="Disordered" evidence="6">
    <location>
        <begin position="1"/>
        <end position="69"/>
    </location>
</feature>
<evidence type="ECO:0000259" key="7">
    <source>
        <dbReference type="PROSITE" id="PS50011"/>
    </source>
</evidence>
<dbReference type="InterPro" id="IPR050339">
    <property type="entry name" value="CC_SR_Kinase"/>
</dbReference>
<feature type="compositionally biased region" description="Polar residues" evidence="6">
    <location>
        <begin position="31"/>
        <end position="55"/>
    </location>
</feature>
<accession>A0AAF0AW42</accession>
<dbReference type="InterPro" id="IPR011009">
    <property type="entry name" value="Kinase-like_dom_sf"/>
</dbReference>
<proteinExistence type="inferred from homology"/>
<evidence type="ECO:0000313" key="8">
    <source>
        <dbReference type="EMBL" id="WBW72695.1"/>
    </source>
</evidence>
<keyword evidence="3" id="KW-0418">Kinase</keyword>
<dbReference type="GO" id="GO:0005524">
    <property type="term" value="F:ATP binding"/>
    <property type="evidence" value="ECO:0007669"/>
    <property type="project" value="UniProtKB-KW"/>
</dbReference>
<dbReference type="SMART" id="SM00220">
    <property type="entry name" value="S_TKc"/>
    <property type="match status" value="1"/>
</dbReference>
<gene>
    <name evidence="8" type="primary">mik1</name>
    <name evidence="8" type="ORF">SOMG_02167</name>
</gene>
<sequence length="583" mass="66210">MDSVSMTPSTPTRSSFSSLDDHARKRRLFSGNESIISDSMSNESYSPQSQINNASAFEDSPHTPLMNPKKNVRLSTTLRRGLFSRMDVDEKKPPGLLPSLLDCKRKDSDQRQENITPLDKNHTNFSGALSTGLLSKREKQMLWEINSTNPKSEQPHTPCKRISHMSSGYPESPTSPSSLLLRRKCPGPDFLQCLKSEKSASEDLEDSMDMLPLPTFSCSPDEYMSTYNTPTKSQSIFLHTPPTTSWKEDEDEDEDESSSLSWTPTSPNLFSTMSHDEFNDVDRCTEMLYGRFCQVKLLRESDFSYVYKVSKMAEDFSIVKIVKRKGNSTKETMRQIQEANILNQVRDSPRIVNMVDFWEHKDQLFLQLEYCENGDLGTFLTELGLMQVLDSFRVWKILLQLGQGLFYLHRLGVVHLDVKPSNVLITREGNLKISDFGLSSSLPVSSLSDLEGDRMYIAPEVLMMHAYDKPADIFSLGLSMIEAATNVVLPDNGLEWQRLRSADFSDLPKLTQFLTPQEQMLLSKTACAESLEKMLYRMIAPDPEDRITAEQLLSTDEIGYVHEQSKLPAIIFEDRSSWLETTL</sequence>
<dbReference type="GO" id="GO:0110031">
    <property type="term" value="P:negative regulation of G2/MI transition of meiotic cell cycle"/>
    <property type="evidence" value="ECO:0007669"/>
    <property type="project" value="TreeGrafter"/>
</dbReference>
<evidence type="ECO:0000256" key="1">
    <source>
        <dbReference type="ARBA" id="ARBA00022679"/>
    </source>
</evidence>